<evidence type="ECO:0008006" key="4">
    <source>
        <dbReference type="Google" id="ProtNLM"/>
    </source>
</evidence>
<keyword evidence="1" id="KW-0732">Signal</keyword>
<protein>
    <recommendedName>
        <fullName evidence="4">Aspartyl protease</fullName>
    </recommendedName>
</protein>
<comment type="caution">
    <text evidence="2">The sequence shown here is derived from an EMBL/GenBank/DDBJ whole genome shotgun (WGS) entry which is preliminary data.</text>
</comment>
<dbReference type="SUPFAM" id="SSF50630">
    <property type="entry name" value="Acid proteases"/>
    <property type="match status" value="1"/>
</dbReference>
<dbReference type="EMBL" id="JAUSWH010000005">
    <property type="protein sequence ID" value="MDQ0455630.1"/>
    <property type="molecule type" value="Genomic_DNA"/>
</dbReference>
<dbReference type="Proteomes" id="UP001235269">
    <property type="component" value="Unassembled WGS sequence"/>
</dbReference>
<accession>A0ABU0IDW3</accession>
<name>A0ABU0IDW3_9HYPH</name>
<proteinExistence type="predicted"/>
<sequence>MKSKALTLALLAFAPQVAGVSPLQAAERMVIPIHATERYGITHYEIEVRIGGVPVEALLDSGSTGLYVLADAVQGQTFEQTGRQMHTGYSNGQRLQGDIAIADLSFADGSVQQKVPIGLIQDINCDPANKRCTLPPEQRKTGDILGKGAFQAIIGVSMPSATLKKPIPNPLTRFADSWILDLPRPGHKEGQIILNPSAEEVAGFKRFPAGTGPNVGGGRDNPIPGCLTIAHPARRYCGPIVLDSGNPVITVITDEPQHRLPPGTPVTMAFGPDEASQLKAGFTVGRAKGDSTTVLVGPFPYYQQPPTRVLIGVEVYKHFAVLYDEKNAEIGLKPF</sequence>
<gene>
    <name evidence="2" type="ORF">QO005_001970</name>
</gene>
<evidence type="ECO:0000313" key="2">
    <source>
        <dbReference type="EMBL" id="MDQ0455630.1"/>
    </source>
</evidence>
<dbReference type="Gene3D" id="2.40.70.10">
    <property type="entry name" value="Acid Proteases"/>
    <property type="match status" value="1"/>
</dbReference>
<evidence type="ECO:0000313" key="3">
    <source>
        <dbReference type="Proteomes" id="UP001235269"/>
    </source>
</evidence>
<organism evidence="2 3">
    <name type="scientific">Rhizobium paknamense</name>
    <dbReference type="NCBI Taxonomy" id="1206817"/>
    <lineage>
        <taxon>Bacteria</taxon>
        <taxon>Pseudomonadati</taxon>
        <taxon>Pseudomonadota</taxon>
        <taxon>Alphaproteobacteria</taxon>
        <taxon>Hyphomicrobiales</taxon>
        <taxon>Rhizobiaceae</taxon>
        <taxon>Rhizobium/Agrobacterium group</taxon>
        <taxon>Rhizobium</taxon>
    </lineage>
</organism>
<keyword evidence="3" id="KW-1185">Reference proteome</keyword>
<feature type="signal peptide" evidence="1">
    <location>
        <begin position="1"/>
        <end position="25"/>
    </location>
</feature>
<dbReference type="RefSeq" id="WP_307157825.1">
    <property type="nucleotide sequence ID" value="NZ_JAUSWH010000005.1"/>
</dbReference>
<dbReference type="InterPro" id="IPR021109">
    <property type="entry name" value="Peptidase_aspartic_dom_sf"/>
</dbReference>
<evidence type="ECO:0000256" key="1">
    <source>
        <dbReference type="SAM" id="SignalP"/>
    </source>
</evidence>
<reference evidence="2 3" key="1">
    <citation type="submission" date="2023-07" db="EMBL/GenBank/DDBJ databases">
        <title>Genomic Encyclopedia of Type Strains, Phase IV (KMG-IV): sequencing the most valuable type-strain genomes for metagenomic binning, comparative biology and taxonomic classification.</title>
        <authorList>
            <person name="Goeker M."/>
        </authorList>
    </citation>
    <scope>NUCLEOTIDE SEQUENCE [LARGE SCALE GENOMIC DNA]</scope>
    <source>
        <strain evidence="2 3">DSM 100301</strain>
    </source>
</reference>
<feature type="chain" id="PRO_5047532675" description="Aspartyl protease" evidence="1">
    <location>
        <begin position="26"/>
        <end position="335"/>
    </location>
</feature>